<dbReference type="OrthoDB" id="5855924at2759"/>
<sequence length="262" mass="29754">MALTRSRKLILVAILVLEMWASQAIARSLQDASMVEKHDQWMPQYGRQYKNSAEKAMRYKIFKNVEYIETFNKAGTRSYQLGINQFADLTNKEFQASRNGYKMSPFLKSPKACHLGCEDVPANSESALLKSVAKQPVTVAIDASGSDFQFYKSGVFTGECGTDLDHGVTAVGYGTASDGTKYCWKLIFVAILVMEMWASQAIARSLQDASMVEKHEQWMTQYGRQYKNSAEKAMRYKIFKENVEYIETFNKASVTELIECFY</sequence>
<accession>A0A8S0RY65</accession>
<feature type="domain" description="Cathepsin propeptide inhibitor" evidence="4">
    <location>
        <begin position="215"/>
        <end position="257"/>
    </location>
</feature>
<name>A0A8S0RY65_OLEEU</name>
<comment type="similarity">
    <text evidence="1">Belongs to the peptidase C1 family.</text>
</comment>
<dbReference type="InterPro" id="IPR013128">
    <property type="entry name" value="Peptidase_C1A"/>
</dbReference>
<organism evidence="5 6">
    <name type="scientific">Olea europaea subsp. europaea</name>
    <dbReference type="NCBI Taxonomy" id="158383"/>
    <lineage>
        <taxon>Eukaryota</taxon>
        <taxon>Viridiplantae</taxon>
        <taxon>Streptophyta</taxon>
        <taxon>Embryophyta</taxon>
        <taxon>Tracheophyta</taxon>
        <taxon>Spermatophyta</taxon>
        <taxon>Magnoliopsida</taxon>
        <taxon>eudicotyledons</taxon>
        <taxon>Gunneridae</taxon>
        <taxon>Pentapetalae</taxon>
        <taxon>asterids</taxon>
        <taxon>lamiids</taxon>
        <taxon>Lamiales</taxon>
        <taxon>Oleaceae</taxon>
        <taxon>Oleeae</taxon>
        <taxon>Olea</taxon>
    </lineage>
</organism>
<dbReference type="Gene3D" id="1.10.287.2250">
    <property type="match status" value="2"/>
</dbReference>
<evidence type="ECO:0000259" key="3">
    <source>
        <dbReference type="SMART" id="SM00645"/>
    </source>
</evidence>
<dbReference type="InterPro" id="IPR013201">
    <property type="entry name" value="Prot_inhib_I29"/>
</dbReference>
<protein>
    <submittedName>
        <fullName evidence="5">Senescence-specific cysteine protease SAG39-like</fullName>
    </submittedName>
</protein>
<dbReference type="GO" id="GO:0008234">
    <property type="term" value="F:cysteine-type peptidase activity"/>
    <property type="evidence" value="ECO:0007669"/>
    <property type="project" value="InterPro"/>
</dbReference>
<proteinExistence type="inferred from homology"/>
<dbReference type="Proteomes" id="UP000594638">
    <property type="component" value="Unassembled WGS sequence"/>
</dbReference>
<dbReference type="AlphaFoldDB" id="A0A8S0RY65"/>
<evidence type="ECO:0000256" key="1">
    <source>
        <dbReference type="ARBA" id="ARBA00008455"/>
    </source>
</evidence>
<dbReference type="Gene3D" id="3.90.70.10">
    <property type="entry name" value="Cysteine proteinases"/>
    <property type="match status" value="1"/>
</dbReference>
<keyword evidence="2" id="KW-0732">Signal</keyword>
<dbReference type="SMART" id="SM00645">
    <property type="entry name" value="Pept_C1"/>
    <property type="match status" value="1"/>
</dbReference>
<dbReference type="SUPFAM" id="SSF54001">
    <property type="entry name" value="Cysteine proteinases"/>
    <property type="match status" value="2"/>
</dbReference>
<keyword evidence="5" id="KW-0645">Protease</keyword>
<evidence type="ECO:0000313" key="6">
    <source>
        <dbReference type="Proteomes" id="UP000594638"/>
    </source>
</evidence>
<evidence type="ECO:0000313" key="5">
    <source>
        <dbReference type="EMBL" id="CAA2984216.1"/>
    </source>
</evidence>
<gene>
    <name evidence="5" type="ORF">OLEA9_A061405</name>
</gene>
<comment type="caution">
    <text evidence="5">The sequence shown here is derived from an EMBL/GenBank/DDBJ whole genome shotgun (WGS) entry which is preliminary data.</text>
</comment>
<evidence type="ECO:0000259" key="4">
    <source>
        <dbReference type="SMART" id="SM00848"/>
    </source>
</evidence>
<evidence type="ECO:0000256" key="2">
    <source>
        <dbReference type="SAM" id="SignalP"/>
    </source>
</evidence>
<reference evidence="5 6" key="1">
    <citation type="submission" date="2019-12" db="EMBL/GenBank/DDBJ databases">
        <authorList>
            <person name="Alioto T."/>
            <person name="Alioto T."/>
            <person name="Gomez Garrido J."/>
        </authorList>
    </citation>
    <scope>NUCLEOTIDE SEQUENCE [LARGE SCALE GENOMIC DNA]</scope>
</reference>
<feature type="chain" id="PRO_5035841945" evidence="2">
    <location>
        <begin position="27"/>
        <end position="262"/>
    </location>
</feature>
<keyword evidence="6" id="KW-1185">Reference proteome</keyword>
<dbReference type="PANTHER" id="PTHR12411">
    <property type="entry name" value="CYSTEINE PROTEASE FAMILY C1-RELATED"/>
    <property type="match status" value="1"/>
</dbReference>
<dbReference type="SMART" id="SM00848">
    <property type="entry name" value="Inhibitor_I29"/>
    <property type="match status" value="2"/>
</dbReference>
<dbReference type="InterPro" id="IPR038765">
    <property type="entry name" value="Papain-like_cys_pep_sf"/>
</dbReference>
<dbReference type="InterPro" id="IPR000668">
    <property type="entry name" value="Peptidase_C1A_C"/>
</dbReference>
<feature type="domain" description="Cathepsin propeptide inhibitor" evidence="4">
    <location>
        <begin position="38"/>
        <end position="94"/>
    </location>
</feature>
<dbReference type="InterPro" id="IPR025660">
    <property type="entry name" value="Pept_his_AS"/>
</dbReference>
<dbReference type="Gramene" id="OE9A061405T1">
    <property type="protein sequence ID" value="OE9A061405C1"/>
    <property type="gene ID" value="OE9A061405"/>
</dbReference>
<dbReference type="Pfam" id="PF08246">
    <property type="entry name" value="Inhibitor_I29"/>
    <property type="match status" value="2"/>
</dbReference>
<keyword evidence="5" id="KW-0378">Hydrolase</keyword>
<dbReference type="PROSITE" id="PS00639">
    <property type="entry name" value="THIOL_PROTEASE_HIS"/>
    <property type="match status" value="1"/>
</dbReference>
<dbReference type="EMBL" id="CACTIH010003756">
    <property type="protein sequence ID" value="CAA2984216.1"/>
    <property type="molecule type" value="Genomic_DNA"/>
</dbReference>
<feature type="signal peptide" evidence="2">
    <location>
        <begin position="1"/>
        <end position="26"/>
    </location>
</feature>
<dbReference type="Pfam" id="PF00112">
    <property type="entry name" value="Peptidase_C1"/>
    <property type="match status" value="1"/>
</dbReference>
<feature type="domain" description="Peptidase C1A papain C-terminal" evidence="3">
    <location>
        <begin position="35"/>
        <end position="191"/>
    </location>
</feature>
<dbReference type="GO" id="GO:0006508">
    <property type="term" value="P:proteolysis"/>
    <property type="evidence" value="ECO:0007669"/>
    <property type="project" value="UniProtKB-KW"/>
</dbReference>